<evidence type="ECO:0000259" key="18">
    <source>
        <dbReference type="PROSITE" id="PS52020"/>
    </source>
</evidence>
<dbReference type="GO" id="GO:0046872">
    <property type="term" value="F:metal ion binding"/>
    <property type="evidence" value="ECO:0007669"/>
    <property type="project" value="UniProtKB-KW"/>
</dbReference>
<evidence type="ECO:0000256" key="8">
    <source>
        <dbReference type="ARBA" id="ARBA00022723"/>
    </source>
</evidence>
<evidence type="ECO:0000256" key="11">
    <source>
        <dbReference type="ARBA" id="ARBA00022801"/>
    </source>
</evidence>
<dbReference type="InterPro" id="IPR027417">
    <property type="entry name" value="P-loop_NTPase"/>
</dbReference>
<dbReference type="GO" id="GO:0016779">
    <property type="term" value="F:nucleotidyltransferase activity"/>
    <property type="evidence" value="ECO:0007669"/>
    <property type="project" value="UniProtKB-KW"/>
</dbReference>
<dbReference type="SUPFAM" id="SSF52540">
    <property type="entry name" value="P-loop containing nucleoside triphosphate hydrolases"/>
    <property type="match status" value="1"/>
</dbReference>
<dbReference type="GO" id="GO:0003724">
    <property type="term" value="F:RNA helicase activity"/>
    <property type="evidence" value="ECO:0007669"/>
    <property type="project" value="InterPro"/>
</dbReference>
<comment type="catalytic activity">
    <reaction evidence="17">
        <text>ATP + H2O = ADP + phosphate + H(+)</text>
        <dbReference type="Rhea" id="RHEA:13065"/>
        <dbReference type="ChEBI" id="CHEBI:15377"/>
        <dbReference type="ChEBI" id="CHEBI:15378"/>
        <dbReference type="ChEBI" id="CHEBI:30616"/>
        <dbReference type="ChEBI" id="CHEBI:43474"/>
        <dbReference type="ChEBI" id="CHEBI:456216"/>
    </reaction>
</comment>
<dbReference type="GO" id="GO:0016787">
    <property type="term" value="F:hydrolase activity"/>
    <property type="evidence" value="ECO:0007669"/>
    <property type="project" value="UniProtKB-KW"/>
</dbReference>
<protein>
    <recommendedName>
        <fullName evidence="15">ATP-dependent helicase Rep</fullName>
    </recommendedName>
    <alternativeName>
        <fullName evidence="16">RepP</fullName>
    </alternativeName>
</protein>
<evidence type="ECO:0000256" key="7">
    <source>
        <dbReference type="ARBA" id="ARBA00022722"/>
    </source>
</evidence>
<proteinExistence type="inferred from homology"/>
<evidence type="ECO:0000256" key="1">
    <source>
        <dbReference type="ARBA" id="ARBA00001936"/>
    </source>
</evidence>
<evidence type="ECO:0000256" key="6">
    <source>
        <dbReference type="ARBA" id="ARBA00022705"/>
    </source>
</evidence>
<dbReference type="InterPro" id="IPR000605">
    <property type="entry name" value="Helicase_SF3_ssDNA/RNA_vir"/>
</dbReference>
<dbReference type="GO" id="GO:0004519">
    <property type="term" value="F:endonuclease activity"/>
    <property type="evidence" value="ECO:0007669"/>
    <property type="project" value="UniProtKB-KW"/>
</dbReference>
<evidence type="ECO:0000256" key="14">
    <source>
        <dbReference type="ARBA" id="ARBA00023268"/>
    </source>
</evidence>
<dbReference type="GO" id="GO:0042025">
    <property type="term" value="C:host cell nucleus"/>
    <property type="evidence" value="ECO:0007669"/>
    <property type="project" value="UniProtKB-SubCell"/>
</dbReference>
<dbReference type="Pfam" id="PF02407">
    <property type="entry name" value="Viral_Rep"/>
    <property type="match status" value="1"/>
</dbReference>
<keyword evidence="10" id="KW-0255">Endonuclease</keyword>
<evidence type="ECO:0000256" key="16">
    <source>
        <dbReference type="ARBA" id="ARBA00032243"/>
    </source>
</evidence>
<comment type="similarity">
    <text evidence="3">Belongs to the nanoviruses/circoviruses replication-associated protein family.</text>
</comment>
<keyword evidence="12" id="KW-0190">Covalent protein-DNA linkage</keyword>
<evidence type="ECO:0000256" key="17">
    <source>
        <dbReference type="ARBA" id="ARBA00049360"/>
    </source>
</evidence>
<dbReference type="InterPro" id="IPR049912">
    <property type="entry name" value="CRESS_DNA_REP"/>
</dbReference>
<dbReference type="GO" id="GO:0003723">
    <property type="term" value="F:RNA binding"/>
    <property type="evidence" value="ECO:0007669"/>
    <property type="project" value="InterPro"/>
</dbReference>
<evidence type="ECO:0000256" key="15">
    <source>
        <dbReference type="ARBA" id="ARBA00030754"/>
    </source>
</evidence>
<gene>
    <name evidence="19" type="primary">Rep</name>
</gene>
<keyword evidence="4" id="KW-0808">Transferase</keyword>
<dbReference type="PROSITE" id="PS52020">
    <property type="entry name" value="CRESS_DNA_REP"/>
    <property type="match status" value="1"/>
</dbReference>
<organism evidence="19">
    <name type="scientific">uncultured virus</name>
    <dbReference type="NCBI Taxonomy" id="340016"/>
    <lineage>
        <taxon>Viruses</taxon>
        <taxon>environmental samples</taxon>
    </lineage>
</organism>
<dbReference type="Gene3D" id="3.40.1310.20">
    <property type="match status" value="1"/>
</dbReference>
<name>A0A2K9LSJ4_9VIRU</name>
<keyword evidence="13" id="KW-0238">DNA-binding</keyword>
<keyword evidence="7" id="KW-0540">Nuclease</keyword>
<dbReference type="Pfam" id="PF00910">
    <property type="entry name" value="RNA_helicase"/>
    <property type="match status" value="1"/>
</dbReference>
<evidence type="ECO:0000256" key="10">
    <source>
        <dbReference type="ARBA" id="ARBA00022759"/>
    </source>
</evidence>
<sequence length="281" mass="32746">MKMPRTASKEARNWCFTLNNPSEDVIQNIPSILSKEENIRYACGQLEMGESGTRHIQGYIEFKRSYRLQSLRKLLAGAHFEARRGTREQARDYCRKKETAFEGTQWEIGNWDTSQGKRNDIAAIQQHLKSGGTVRDAHELWPATAARLSKWINEYKLLITEPRKWKTNVLVYVGPTGCGKTQRAHELYPDIWTKPPGPWFDTYDGQANVLMDDFDGKDISFRFLLQLLDRYPCLVPVKGGFKQWVPKTIIITTNLVPNRWYQGEEYAPLERRFDEVRTWNI</sequence>
<keyword evidence="9" id="KW-0547">Nucleotide-binding</keyword>
<comment type="subcellular location">
    <subcellularLocation>
        <location evidence="2">Host nucleus</location>
    </subcellularLocation>
</comment>
<dbReference type="GO" id="GO:0000166">
    <property type="term" value="F:nucleotide binding"/>
    <property type="evidence" value="ECO:0007669"/>
    <property type="project" value="UniProtKB-KW"/>
</dbReference>
<keyword evidence="11" id="KW-0378">Hydrolase</keyword>
<keyword evidence="14" id="KW-0511">Multifunctional enzyme</keyword>
<accession>A0A2K9LSJ4</accession>
<dbReference type="GO" id="GO:0003677">
    <property type="term" value="F:DNA binding"/>
    <property type="evidence" value="ECO:0007669"/>
    <property type="project" value="UniProtKB-KW"/>
</dbReference>
<dbReference type="EMBL" id="KY487887">
    <property type="protein sequence ID" value="AUM61842.1"/>
    <property type="molecule type" value="Genomic_DNA"/>
</dbReference>
<evidence type="ECO:0000256" key="5">
    <source>
        <dbReference type="ARBA" id="ARBA00022695"/>
    </source>
</evidence>
<keyword evidence="8" id="KW-0479">Metal-binding</keyword>
<evidence type="ECO:0000256" key="4">
    <source>
        <dbReference type="ARBA" id="ARBA00022679"/>
    </source>
</evidence>
<feature type="domain" description="CRESS-DNA virus Rep endonuclease" evidence="18">
    <location>
        <begin position="8"/>
        <end position="111"/>
    </location>
</feature>
<evidence type="ECO:0000256" key="2">
    <source>
        <dbReference type="ARBA" id="ARBA00004147"/>
    </source>
</evidence>
<comment type="cofactor">
    <cofactor evidence="1">
        <name>Mn(2+)</name>
        <dbReference type="ChEBI" id="CHEBI:29035"/>
    </cofactor>
</comment>
<keyword evidence="6" id="KW-0235">DNA replication</keyword>
<evidence type="ECO:0000256" key="3">
    <source>
        <dbReference type="ARBA" id="ARBA00008545"/>
    </source>
</evidence>
<evidence type="ECO:0000313" key="19">
    <source>
        <dbReference type="EMBL" id="AUM61842.1"/>
    </source>
</evidence>
<evidence type="ECO:0000256" key="12">
    <source>
        <dbReference type="ARBA" id="ARBA00023124"/>
    </source>
</evidence>
<keyword evidence="5" id="KW-0548">Nucleotidyltransferase</keyword>
<evidence type="ECO:0000256" key="9">
    <source>
        <dbReference type="ARBA" id="ARBA00022741"/>
    </source>
</evidence>
<dbReference type="GO" id="GO:0006260">
    <property type="term" value="P:DNA replication"/>
    <property type="evidence" value="ECO:0007669"/>
    <property type="project" value="UniProtKB-KW"/>
</dbReference>
<evidence type="ECO:0000256" key="13">
    <source>
        <dbReference type="ARBA" id="ARBA00023125"/>
    </source>
</evidence>
<reference evidence="19" key="1">
    <citation type="submission" date="2017-01" db="EMBL/GenBank/DDBJ databases">
        <title>High-throughput sequencing uncovers low homogeneity in the biogeography of single-stranded DNA viruses.</title>
        <authorList>
            <person name="Pearson V.M."/>
            <person name="Rokyta D.R."/>
        </authorList>
    </citation>
    <scope>NUCLEOTIDE SEQUENCE</scope>
</reference>